<evidence type="ECO:0000256" key="2">
    <source>
        <dbReference type="ARBA" id="ARBA00023015"/>
    </source>
</evidence>
<dbReference type="InterPro" id="IPR007627">
    <property type="entry name" value="RNA_pol_sigma70_r2"/>
</dbReference>
<dbReference type="CDD" id="cd06171">
    <property type="entry name" value="Sigma70_r4"/>
    <property type="match status" value="1"/>
</dbReference>
<evidence type="ECO:0008006" key="10">
    <source>
        <dbReference type="Google" id="ProtNLM"/>
    </source>
</evidence>
<dbReference type="NCBIfam" id="TIGR02937">
    <property type="entry name" value="sigma70-ECF"/>
    <property type="match status" value="1"/>
</dbReference>
<name>A0A1V4QG96_UNCW3</name>
<gene>
    <name evidence="8" type="ORF">BXT86_04100</name>
</gene>
<evidence type="ECO:0000256" key="3">
    <source>
        <dbReference type="ARBA" id="ARBA00023082"/>
    </source>
</evidence>
<comment type="caution">
    <text evidence="8">The sequence shown here is derived from an EMBL/GenBank/DDBJ whole genome shotgun (WGS) entry which is preliminary data.</text>
</comment>
<dbReference type="InterPro" id="IPR036388">
    <property type="entry name" value="WH-like_DNA-bd_sf"/>
</dbReference>
<evidence type="ECO:0000259" key="6">
    <source>
        <dbReference type="Pfam" id="PF04542"/>
    </source>
</evidence>
<dbReference type="PANTHER" id="PTHR43133:SF8">
    <property type="entry name" value="RNA POLYMERASE SIGMA FACTOR HI_1459-RELATED"/>
    <property type="match status" value="1"/>
</dbReference>
<evidence type="ECO:0000313" key="8">
    <source>
        <dbReference type="EMBL" id="OPX17885.1"/>
    </source>
</evidence>
<keyword evidence="2" id="KW-0805">Transcription regulation</keyword>
<dbReference type="GO" id="GO:0006352">
    <property type="term" value="P:DNA-templated transcription initiation"/>
    <property type="evidence" value="ECO:0007669"/>
    <property type="project" value="InterPro"/>
</dbReference>
<keyword evidence="4" id="KW-0238">DNA-binding</keyword>
<proteinExistence type="inferred from homology"/>
<dbReference type="InterPro" id="IPR013249">
    <property type="entry name" value="RNA_pol_sigma70_r4_t2"/>
</dbReference>
<organism evidence="8 9">
    <name type="scientific">candidate division WOR-3 bacterium 4484_100</name>
    <dbReference type="NCBI Taxonomy" id="1936077"/>
    <lineage>
        <taxon>Bacteria</taxon>
        <taxon>Bacteria division WOR-3</taxon>
    </lineage>
</organism>
<feature type="domain" description="RNA polymerase sigma-70 region 2" evidence="6">
    <location>
        <begin position="22"/>
        <end position="88"/>
    </location>
</feature>
<dbReference type="SUPFAM" id="SSF88659">
    <property type="entry name" value="Sigma3 and sigma4 domains of RNA polymerase sigma factors"/>
    <property type="match status" value="1"/>
</dbReference>
<dbReference type="SUPFAM" id="SSF88946">
    <property type="entry name" value="Sigma2 domain of RNA polymerase sigma factors"/>
    <property type="match status" value="1"/>
</dbReference>
<dbReference type="AlphaFoldDB" id="A0A1V4QG96"/>
<dbReference type="InterPro" id="IPR013325">
    <property type="entry name" value="RNA_pol_sigma_r2"/>
</dbReference>
<dbReference type="InterPro" id="IPR039425">
    <property type="entry name" value="RNA_pol_sigma-70-like"/>
</dbReference>
<protein>
    <recommendedName>
        <fullName evidence="10">HTH luxR-type domain-containing protein</fullName>
    </recommendedName>
</protein>
<dbReference type="InterPro" id="IPR013324">
    <property type="entry name" value="RNA_pol_sigma_r3/r4-like"/>
</dbReference>
<keyword evidence="5" id="KW-0804">Transcription</keyword>
<dbReference type="GO" id="GO:0016987">
    <property type="term" value="F:sigma factor activity"/>
    <property type="evidence" value="ECO:0007669"/>
    <property type="project" value="UniProtKB-KW"/>
</dbReference>
<accession>A0A1V4QG96</accession>
<evidence type="ECO:0000259" key="7">
    <source>
        <dbReference type="Pfam" id="PF08281"/>
    </source>
</evidence>
<dbReference type="InterPro" id="IPR014284">
    <property type="entry name" value="RNA_pol_sigma-70_dom"/>
</dbReference>
<dbReference type="Gene3D" id="1.10.1740.10">
    <property type="match status" value="1"/>
</dbReference>
<sequence>MKSDETLMKQFQRGDDDAFSELVERYQQKLFNYFIRHLNDYDRAEDLTQDLFIRVYRYGHSFDCEQRFRPWVYKIARNILRKELKSEQDGKRLKAKILYGYQPFLNPDYEIIYAVREAINKLPQAQKEVIILKEYQGMTFAEIAEVLGCPESTVKTRLYKALKRLRKKLKRFRR</sequence>
<dbReference type="Proteomes" id="UP000191663">
    <property type="component" value="Unassembled WGS sequence"/>
</dbReference>
<reference evidence="9" key="1">
    <citation type="submission" date="2017-01" db="EMBL/GenBank/DDBJ databases">
        <title>Novel pathways for hydrocarbon cycling and metabolic interdependencies in hydrothermal sediment communities.</title>
        <authorList>
            <person name="Dombrowski N."/>
            <person name="Seitz K."/>
            <person name="Teske A."/>
            <person name="Baker B."/>
        </authorList>
    </citation>
    <scope>NUCLEOTIDE SEQUENCE [LARGE SCALE GENOMIC DNA]</scope>
</reference>
<dbReference type="Pfam" id="PF04542">
    <property type="entry name" value="Sigma70_r2"/>
    <property type="match status" value="1"/>
</dbReference>
<evidence type="ECO:0000256" key="5">
    <source>
        <dbReference type="ARBA" id="ARBA00023163"/>
    </source>
</evidence>
<evidence type="ECO:0000256" key="4">
    <source>
        <dbReference type="ARBA" id="ARBA00023125"/>
    </source>
</evidence>
<keyword evidence="3" id="KW-0731">Sigma factor</keyword>
<dbReference type="GO" id="GO:0003677">
    <property type="term" value="F:DNA binding"/>
    <property type="evidence" value="ECO:0007669"/>
    <property type="project" value="UniProtKB-KW"/>
</dbReference>
<dbReference type="Gene3D" id="1.10.10.10">
    <property type="entry name" value="Winged helix-like DNA-binding domain superfamily/Winged helix DNA-binding domain"/>
    <property type="match status" value="1"/>
</dbReference>
<evidence type="ECO:0000313" key="9">
    <source>
        <dbReference type="Proteomes" id="UP000191663"/>
    </source>
</evidence>
<dbReference type="Pfam" id="PF08281">
    <property type="entry name" value="Sigma70_r4_2"/>
    <property type="match status" value="1"/>
</dbReference>
<dbReference type="EMBL" id="MUKB01000066">
    <property type="protein sequence ID" value="OPX17885.1"/>
    <property type="molecule type" value="Genomic_DNA"/>
</dbReference>
<evidence type="ECO:0000256" key="1">
    <source>
        <dbReference type="ARBA" id="ARBA00010641"/>
    </source>
</evidence>
<comment type="similarity">
    <text evidence="1">Belongs to the sigma-70 factor family. ECF subfamily.</text>
</comment>
<feature type="domain" description="RNA polymerase sigma factor 70 region 4 type 2" evidence="7">
    <location>
        <begin position="114"/>
        <end position="165"/>
    </location>
</feature>
<dbReference type="PANTHER" id="PTHR43133">
    <property type="entry name" value="RNA POLYMERASE ECF-TYPE SIGMA FACTO"/>
    <property type="match status" value="1"/>
</dbReference>